<dbReference type="GeneID" id="115623462"/>
<accession>A0A6J2TCE2</accession>
<feature type="transmembrane region" description="Helical" evidence="1">
    <location>
        <begin position="123"/>
        <end position="144"/>
    </location>
</feature>
<reference evidence="4" key="1">
    <citation type="submission" date="2025-08" db="UniProtKB">
        <authorList>
            <consortium name="RefSeq"/>
        </authorList>
    </citation>
    <scope>IDENTIFICATION</scope>
    <source>
        <strain evidence="4">11010-0011.00</strain>
        <tissue evidence="4">Whole body</tissue>
    </source>
</reference>
<gene>
    <name evidence="4" type="primary">LOC115623462</name>
</gene>
<keyword evidence="1" id="KW-0472">Membrane</keyword>
<dbReference type="InterPro" id="IPR056677">
    <property type="entry name" value="DUF7775"/>
</dbReference>
<dbReference type="OrthoDB" id="7789408at2759"/>
<dbReference type="Proteomes" id="UP000504634">
    <property type="component" value="Unplaced"/>
</dbReference>
<name>A0A6J2TCE2_DROLE</name>
<keyword evidence="1" id="KW-1133">Transmembrane helix</keyword>
<dbReference type="PANTHER" id="PTHR41152">
    <property type="entry name" value="AT26438P-RELATED"/>
    <property type="match status" value="1"/>
</dbReference>
<feature type="domain" description="DUF7775" evidence="2">
    <location>
        <begin position="2"/>
        <end position="145"/>
    </location>
</feature>
<keyword evidence="3" id="KW-1185">Reference proteome</keyword>
<dbReference type="PANTHER" id="PTHR41152:SF8">
    <property type="entry name" value="AT26438P-RELATED"/>
    <property type="match status" value="1"/>
</dbReference>
<evidence type="ECO:0000313" key="3">
    <source>
        <dbReference type="Proteomes" id="UP000504634"/>
    </source>
</evidence>
<sequence length="196" mass="22519">MRAVLFMFYTIETVLNIFIMAYHIPGFLAIPGNHAITYDPLTYSVVFYVGTVLTLFASINICTGHTPHMWVEIIRTGLAAFAFIVVSLTTMKDAEQDLNTFYVKLSEDTPVHQFFHYMRGQSIASLCCGVMFLLHCTIVTDVLLSQDSNEFVDDEDDDEDDLEELVKLYAGGAYMHRHLEKYDWFRALTDKRRFSL</sequence>
<organism evidence="3 4">
    <name type="scientific">Drosophila lebanonensis</name>
    <name type="common">Fruit fly</name>
    <name type="synonym">Scaptodrosophila lebanonensis</name>
    <dbReference type="NCBI Taxonomy" id="7225"/>
    <lineage>
        <taxon>Eukaryota</taxon>
        <taxon>Metazoa</taxon>
        <taxon>Ecdysozoa</taxon>
        <taxon>Arthropoda</taxon>
        <taxon>Hexapoda</taxon>
        <taxon>Insecta</taxon>
        <taxon>Pterygota</taxon>
        <taxon>Neoptera</taxon>
        <taxon>Endopterygota</taxon>
        <taxon>Diptera</taxon>
        <taxon>Brachycera</taxon>
        <taxon>Muscomorpha</taxon>
        <taxon>Ephydroidea</taxon>
        <taxon>Drosophilidae</taxon>
        <taxon>Scaptodrosophila</taxon>
    </lineage>
</organism>
<dbReference type="RefSeq" id="XP_030373679.1">
    <property type="nucleotide sequence ID" value="XM_030517819.1"/>
</dbReference>
<feature type="transmembrane region" description="Helical" evidence="1">
    <location>
        <begin position="73"/>
        <end position="91"/>
    </location>
</feature>
<evidence type="ECO:0000259" key="2">
    <source>
        <dbReference type="Pfam" id="PF24985"/>
    </source>
</evidence>
<protein>
    <submittedName>
        <fullName evidence="4">Uncharacterized protein LOC115623462</fullName>
    </submittedName>
</protein>
<keyword evidence="1" id="KW-0812">Transmembrane</keyword>
<feature type="transmembrane region" description="Helical" evidence="1">
    <location>
        <begin position="6"/>
        <end position="29"/>
    </location>
</feature>
<dbReference type="Pfam" id="PF24985">
    <property type="entry name" value="DUF7775"/>
    <property type="match status" value="1"/>
</dbReference>
<evidence type="ECO:0000313" key="4">
    <source>
        <dbReference type="RefSeq" id="XP_030373679.1"/>
    </source>
</evidence>
<evidence type="ECO:0000256" key="1">
    <source>
        <dbReference type="SAM" id="Phobius"/>
    </source>
</evidence>
<proteinExistence type="predicted"/>
<feature type="transmembrane region" description="Helical" evidence="1">
    <location>
        <begin position="41"/>
        <end position="61"/>
    </location>
</feature>
<dbReference type="AlphaFoldDB" id="A0A6J2TCE2"/>